<name>A0A0F9HJQ0_9ZZZZ</name>
<keyword evidence="5" id="KW-0997">Cell inner membrane</keyword>
<dbReference type="InterPro" id="IPR003445">
    <property type="entry name" value="Cat_transpt"/>
</dbReference>
<evidence type="ECO:0000256" key="11">
    <source>
        <dbReference type="ARBA" id="ARBA00023136"/>
    </source>
</evidence>
<dbReference type="PIRSF" id="PIRSF006247">
    <property type="entry name" value="TrkH"/>
    <property type="match status" value="1"/>
</dbReference>
<feature type="transmembrane region" description="Helical" evidence="12">
    <location>
        <begin position="183"/>
        <end position="202"/>
    </location>
</feature>
<evidence type="ECO:0008006" key="14">
    <source>
        <dbReference type="Google" id="ProtNLM"/>
    </source>
</evidence>
<evidence type="ECO:0000256" key="10">
    <source>
        <dbReference type="ARBA" id="ARBA00023065"/>
    </source>
</evidence>
<keyword evidence="8" id="KW-0630">Potassium</keyword>
<evidence type="ECO:0000256" key="7">
    <source>
        <dbReference type="ARBA" id="ARBA00022692"/>
    </source>
</evidence>
<keyword evidence="9 12" id="KW-1133">Transmembrane helix</keyword>
<keyword evidence="10" id="KW-0406">Ion transport</keyword>
<feature type="transmembrane region" description="Helical" evidence="12">
    <location>
        <begin position="70"/>
        <end position="91"/>
    </location>
</feature>
<feature type="transmembrane region" description="Helical" evidence="12">
    <location>
        <begin position="274"/>
        <end position="291"/>
    </location>
</feature>
<dbReference type="AlphaFoldDB" id="A0A0F9HJQ0"/>
<proteinExistence type="inferred from homology"/>
<gene>
    <name evidence="13" type="ORF">LCGC14_1989950</name>
</gene>
<evidence type="ECO:0000256" key="5">
    <source>
        <dbReference type="ARBA" id="ARBA00022519"/>
    </source>
</evidence>
<evidence type="ECO:0000256" key="6">
    <source>
        <dbReference type="ARBA" id="ARBA00022538"/>
    </source>
</evidence>
<keyword evidence="3" id="KW-0813">Transport</keyword>
<evidence type="ECO:0000256" key="3">
    <source>
        <dbReference type="ARBA" id="ARBA00022448"/>
    </source>
</evidence>
<feature type="transmembrane region" description="Helical" evidence="12">
    <location>
        <begin position="394"/>
        <end position="417"/>
    </location>
</feature>
<comment type="subcellular location">
    <subcellularLocation>
        <location evidence="1">Cell inner membrane</location>
        <topology evidence="1">Multi-pass membrane protein</topology>
    </subcellularLocation>
</comment>
<evidence type="ECO:0000256" key="1">
    <source>
        <dbReference type="ARBA" id="ARBA00004429"/>
    </source>
</evidence>
<dbReference type="PANTHER" id="PTHR32024:SF2">
    <property type="entry name" value="TRK SYSTEM POTASSIUM UPTAKE PROTEIN TRKG-RELATED"/>
    <property type="match status" value="1"/>
</dbReference>
<keyword evidence="4" id="KW-1003">Cell membrane</keyword>
<dbReference type="GO" id="GO:0015379">
    <property type="term" value="F:potassium:chloride symporter activity"/>
    <property type="evidence" value="ECO:0007669"/>
    <property type="project" value="InterPro"/>
</dbReference>
<feature type="transmembrane region" description="Helical" evidence="12">
    <location>
        <begin position="133"/>
        <end position="153"/>
    </location>
</feature>
<protein>
    <recommendedName>
        <fullName evidence="14">TrkH family potassium uptake protein</fullName>
    </recommendedName>
</protein>
<dbReference type="PANTHER" id="PTHR32024">
    <property type="entry name" value="TRK SYSTEM POTASSIUM UPTAKE PROTEIN TRKG-RELATED"/>
    <property type="match status" value="1"/>
</dbReference>
<keyword evidence="7 12" id="KW-0812">Transmembrane</keyword>
<evidence type="ECO:0000256" key="12">
    <source>
        <dbReference type="SAM" id="Phobius"/>
    </source>
</evidence>
<evidence type="ECO:0000256" key="4">
    <source>
        <dbReference type="ARBA" id="ARBA00022475"/>
    </source>
</evidence>
<feature type="transmembrane region" description="Helical" evidence="12">
    <location>
        <begin position="455"/>
        <end position="476"/>
    </location>
</feature>
<keyword evidence="11 12" id="KW-0472">Membrane</keyword>
<accession>A0A0F9HJQ0</accession>
<dbReference type="EMBL" id="LAZR01022423">
    <property type="protein sequence ID" value="KKL81920.1"/>
    <property type="molecule type" value="Genomic_DNA"/>
</dbReference>
<dbReference type="Pfam" id="PF02386">
    <property type="entry name" value="TrkH"/>
    <property type="match status" value="1"/>
</dbReference>
<comment type="similarity">
    <text evidence="2">Belongs to the TrkH potassium transport family.</text>
</comment>
<sequence length="482" mass="53117">MNFHVIIHLTGSVLVIISGFMMTGVAVSAIYDQPDLKAMAISVILTLVAGLTLYFSTLKHKKVSMRHRDVFGTVTICWLVISLFGSLPYILSGTFGSFTNAYFEAVAGFTTTGATVVRDIESMPLGVLFWRHLTQWIGGMGIILFALTVLPFLGSGGLQLFKAEAPEITVDRLRPRIIDTAKVLWYIYAFLTFLAFALYLIGGMSVYDAMCHAFTTLATGGFSTKNASLGHFDSAYIEGVATLFMFLAGVNYSLYFHALRGQGGRFRDSSEFRFYLGVTLLAVALITWSEFGDSYGSIAETIRYSSFQAVSIITTTGYSTADYEGWRHFSQVVLVMLMFFGGMIGSTSGGMKQVRVLLMLKQGYRELYQLIHPHAVTTVKLDNKPFTKEILGSIWGFLFIFLMMIVLGTLALTAMGVDYITSFSTVVSAMSNVGPALGQAGPTENYFGLPAGAKWVLAFLMLVGRLEVYTVIILFVPRFWKK</sequence>
<evidence type="ECO:0000313" key="13">
    <source>
        <dbReference type="EMBL" id="KKL81920.1"/>
    </source>
</evidence>
<evidence type="ECO:0000256" key="2">
    <source>
        <dbReference type="ARBA" id="ARBA00009137"/>
    </source>
</evidence>
<evidence type="ECO:0000256" key="9">
    <source>
        <dbReference type="ARBA" id="ARBA00022989"/>
    </source>
</evidence>
<organism evidence="13">
    <name type="scientific">marine sediment metagenome</name>
    <dbReference type="NCBI Taxonomy" id="412755"/>
    <lineage>
        <taxon>unclassified sequences</taxon>
        <taxon>metagenomes</taxon>
        <taxon>ecological metagenomes</taxon>
    </lineage>
</organism>
<dbReference type="GO" id="GO:0005886">
    <property type="term" value="C:plasma membrane"/>
    <property type="evidence" value="ECO:0007669"/>
    <property type="project" value="UniProtKB-SubCell"/>
</dbReference>
<reference evidence="13" key="1">
    <citation type="journal article" date="2015" name="Nature">
        <title>Complex archaea that bridge the gap between prokaryotes and eukaryotes.</title>
        <authorList>
            <person name="Spang A."/>
            <person name="Saw J.H."/>
            <person name="Jorgensen S.L."/>
            <person name="Zaremba-Niedzwiedzka K."/>
            <person name="Martijn J."/>
            <person name="Lind A.E."/>
            <person name="van Eijk R."/>
            <person name="Schleper C."/>
            <person name="Guy L."/>
            <person name="Ettema T.J."/>
        </authorList>
    </citation>
    <scope>NUCLEOTIDE SEQUENCE</scope>
</reference>
<feature type="transmembrane region" description="Helical" evidence="12">
    <location>
        <begin position="38"/>
        <end position="58"/>
    </location>
</feature>
<evidence type="ECO:0000256" key="8">
    <source>
        <dbReference type="ARBA" id="ARBA00022958"/>
    </source>
</evidence>
<keyword evidence="6" id="KW-0633">Potassium transport</keyword>
<feature type="transmembrane region" description="Helical" evidence="12">
    <location>
        <begin position="235"/>
        <end position="254"/>
    </location>
</feature>
<comment type="caution">
    <text evidence="13">The sequence shown here is derived from an EMBL/GenBank/DDBJ whole genome shotgun (WGS) entry which is preliminary data.</text>
</comment>
<feature type="transmembrane region" description="Helical" evidence="12">
    <location>
        <begin position="329"/>
        <end position="351"/>
    </location>
</feature>
<dbReference type="InterPro" id="IPR004772">
    <property type="entry name" value="TrkH"/>
</dbReference>